<comment type="caution">
    <text evidence="1">The sequence shown here is derived from an EMBL/GenBank/DDBJ whole genome shotgun (WGS) entry which is preliminary data.</text>
</comment>
<accession>A0ABS9RMN7</accession>
<dbReference type="Proteomes" id="UP001156141">
    <property type="component" value="Unassembled WGS sequence"/>
</dbReference>
<feature type="non-terminal residue" evidence="1">
    <location>
        <position position="1"/>
    </location>
</feature>
<gene>
    <name evidence="1" type="ORF">MKW35_16435</name>
</gene>
<evidence type="ECO:0000313" key="2">
    <source>
        <dbReference type="Proteomes" id="UP001156141"/>
    </source>
</evidence>
<name>A0ABS9RMN7_9FLAO</name>
<organism evidence="1 2">
    <name type="scientific">Aestuariibaculum lutulentum</name>
    <dbReference type="NCBI Taxonomy" id="2920935"/>
    <lineage>
        <taxon>Bacteria</taxon>
        <taxon>Pseudomonadati</taxon>
        <taxon>Bacteroidota</taxon>
        <taxon>Flavobacteriia</taxon>
        <taxon>Flavobacteriales</taxon>
        <taxon>Flavobacteriaceae</taxon>
    </lineage>
</organism>
<reference evidence="1" key="1">
    <citation type="submission" date="2022-02" db="EMBL/GenBank/DDBJ databases">
        <title>Aestuariibaculum sp., a marine bacterium isolated from sediment in Guangxi.</title>
        <authorList>
            <person name="Ying J."/>
        </authorList>
    </citation>
    <scope>NUCLEOTIDE SEQUENCE</scope>
    <source>
        <strain evidence="1">L182</strain>
    </source>
</reference>
<feature type="non-terminal residue" evidence="1">
    <location>
        <position position="112"/>
    </location>
</feature>
<protein>
    <submittedName>
        <fullName evidence="1">S9 family peptidase</fullName>
    </submittedName>
</protein>
<keyword evidence="2" id="KW-1185">Reference proteome</keyword>
<evidence type="ECO:0000313" key="1">
    <source>
        <dbReference type="EMBL" id="MCH4554211.1"/>
    </source>
</evidence>
<sequence>PTEIAVATIDGQPVRTIVDRPLADDLPVDFDATVKGPREVEWRADAPATLAWAEALDGGDPKAKVPFHDRVVMQAAPFTAPPVELAKTQSRFAEVMWGDGGFALIGDREWKT</sequence>
<dbReference type="EMBL" id="JAKVQD010000083">
    <property type="protein sequence ID" value="MCH4554211.1"/>
    <property type="molecule type" value="Genomic_DNA"/>
</dbReference>
<proteinExistence type="predicted"/>